<evidence type="ECO:0000256" key="6">
    <source>
        <dbReference type="ARBA" id="ARBA00022660"/>
    </source>
</evidence>
<keyword evidence="10 16" id="KW-1133">Transmembrane helix</keyword>
<feature type="transmembrane region" description="Helical" evidence="16">
    <location>
        <begin position="136"/>
        <end position="156"/>
    </location>
</feature>
<evidence type="ECO:0000256" key="3">
    <source>
        <dbReference type="ARBA" id="ARBA00012944"/>
    </source>
</evidence>
<geneLocation type="mitochondrion" evidence="17"/>
<name>A0A7U0KKL6_9CUCU</name>
<evidence type="ECO:0000256" key="1">
    <source>
        <dbReference type="ARBA" id="ARBA00004225"/>
    </source>
</evidence>
<feature type="transmembrane region" description="Helical" evidence="16">
    <location>
        <begin position="79"/>
        <end position="105"/>
    </location>
</feature>
<evidence type="ECO:0000256" key="12">
    <source>
        <dbReference type="ARBA" id="ARBA00023128"/>
    </source>
</evidence>
<dbReference type="PANTHER" id="PTHR11435">
    <property type="entry name" value="NADH UBIQUINONE OXIDOREDUCTASE SUBUNIT ND6"/>
    <property type="match status" value="1"/>
</dbReference>
<keyword evidence="12 17" id="KW-0496">Mitochondrion</keyword>
<dbReference type="CTD" id="4541"/>
<keyword evidence="7 16" id="KW-0812">Transmembrane</keyword>
<dbReference type="GeneID" id="63384252"/>
<sequence length="167" mass="19793">MFLMFMNLSICLSMIFVFLTHPLSLGLILLLQTIIITLITGSMSLNYWFSYILFLIMIGGMLILFIYMTSIASNEKFKFSMNLMIMFSMMITIFSILIFIDFYFFNKPMITELIYQPNNYHFNLSLNKFINWPMNLIFLMMIIYLLITLIMIVKITDIKNGPLRQKM</sequence>
<gene>
    <name evidence="17" type="primary">ND6</name>
</gene>
<comment type="catalytic activity">
    <reaction evidence="15">
        <text>a ubiquinone + NADH + 5 H(+)(in) = a ubiquinol + NAD(+) + 4 H(+)(out)</text>
        <dbReference type="Rhea" id="RHEA:29091"/>
        <dbReference type="Rhea" id="RHEA-COMP:9565"/>
        <dbReference type="Rhea" id="RHEA-COMP:9566"/>
        <dbReference type="ChEBI" id="CHEBI:15378"/>
        <dbReference type="ChEBI" id="CHEBI:16389"/>
        <dbReference type="ChEBI" id="CHEBI:17976"/>
        <dbReference type="ChEBI" id="CHEBI:57540"/>
        <dbReference type="ChEBI" id="CHEBI:57945"/>
        <dbReference type="EC" id="7.1.1.2"/>
    </reaction>
</comment>
<evidence type="ECO:0000256" key="15">
    <source>
        <dbReference type="ARBA" id="ARBA00049551"/>
    </source>
</evidence>
<evidence type="ECO:0000256" key="14">
    <source>
        <dbReference type="ARBA" id="ARBA00031019"/>
    </source>
</evidence>
<keyword evidence="13 16" id="KW-0472">Membrane</keyword>
<feature type="transmembrane region" description="Helical" evidence="16">
    <location>
        <begin position="12"/>
        <end position="39"/>
    </location>
</feature>
<evidence type="ECO:0000256" key="5">
    <source>
        <dbReference type="ARBA" id="ARBA00022448"/>
    </source>
</evidence>
<reference evidence="17" key="1">
    <citation type="submission" date="2019-11" db="EMBL/GenBank/DDBJ databases">
        <authorList>
            <person name="Tian L."/>
            <person name="Li Z."/>
            <person name="Chen L."/>
            <person name="Wang J."/>
        </authorList>
    </citation>
    <scope>NUCLEOTIDE SEQUENCE</scope>
</reference>
<keyword evidence="6" id="KW-0679">Respiratory chain</keyword>
<evidence type="ECO:0000256" key="13">
    <source>
        <dbReference type="ARBA" id="ARBA00023136"/>
    </source>
</evidence>
<dbReference type="EMBL" id="MN709785">
    <property type="protein sequence ID" value="QQW46700.1"/>
    <property type="molecule type" value="Genomic_DNA"/>
</dbReference>
<keyword evidence="8" id="KW-1278">Translocase</keyword>
<evidence type="ECO:0000256" key="10">
    <source>
        <dbReference type="ARBA" id="ARBA00022989"/>
    </source>
</evidence>
<evidence type="ECO:0000256" key="9">
    <source>
        <dbReference type="ARBA" id="ARBA00022982"/>
    </source>
</evidence>
<dbReference type="AlphaFoldDB" id="A0A7U0KKL6"/>
<keyword evidence="11" id="KW-0520">NAD</keyword>
<dbReference type="RefSeq" id="YP_010036172.1">
    <property type="nucleotide sequence ID" value="NC_053945.1"/>
</dbReference>
<evidence type="ECO:0000256" key="16">
    <source>
        <dbReference type="SAM" id="Phobius"/>
    </source>
</evidence>
<dbReference type="EC" id="7.1.1.2" evidence="3"/>
<dbReference type="PANTHER" id="PTHR11435:SF1">
    <property type="entry name" value="NADH-UBIQUINONE OXIDOREDUCTASE CHAIN 6"/>
    <property type="match status" value="1"/>
</dbReference>
<keyword evidence="5" id="KW-0813">Transport</keyword>
<evidence type="ECO:0000256" key="7">
    <source>
        <dbReference type="ARBA" id="ARBA00022692"/>
    </source>
</evidence>
<organism evidence="17">
    <name type="scientific">Oberea diversipes</name>
    <dbReference type="NCBI Taxonomy" id="2804771"/>
    <lineage>
        <taxon>Eukaryota</taxon>
        <taxon>Metazoa</taxon>
        <taxon>Ecdysozoa</taxon>
        <taxon>Arthropoda</taxon>
        <taxon>Hexapoda</taxon>
        <taxon>Insecta</taxon>
        <taxon>Pterygota</taxon>
        <taxon>Neoptera</taxon>
        <taxon>Endopterygota</taxon>
        <taxon>Coleoptera</taxon>
        <taxon>Polyphaga</taxon>
        <taxon>Cucujiformia</taxon>
        <taxon>Chrysomeloidea</taxon>
        <taxon>Cerambycidae</taxon>
        <taxon>Lamiinae</taxon>
        <taxon>Obreini</taxon>
        <taxon>Oberea</taxon>
    </lineage>
</organism>
<evidence type="ECO:0000313" key="17">
    <source>
        <dbReference type="EMBL" id="QQW46700.1"/>
    </source>
</evidence>
<evidence type="ECO:0000256" key="11">
    <source>
        <dbReference type="ARBA" id="ARBA00023027"/>
    </source>
</evidence>
<dbReference type="GO" id="GO:0008137">
    <property type="term" value="F:NADH dehydrogenase (ubiquinone) activity"/>
    <property type="evidence" value="ECO:0007669"/>
    <property type="project" value="UniProtKB-EC"/>
</dbReference>
<accession>A0A7U0KKL6</accession>
<dbReference type="GO" id="GO:0031966">
    <property type="term" value="C:mitochondrial membrane"/>
    <property type="evidence" value="ECO:0007669"/>
    <property type="project" value="UniProtKB-SubCell"/>
</dbReference>
<protein>
    <recommendedName>
        <fullName evidence="4">NADH-ubiquinone oxidoreductase chain 6</fullName>
        <ecNumber evidence="3">7.1.1.2</ecNumber>
    </recommendedName>
    <alternativeName>
        <fullName evidence="14">NADH dehydrogenase subunit 6</fullName>
    </alternativeName>
</protein>
<feature type="transmembrane region" description="Helical" evidence="16">
    <location>
        <begin position="45"/>
        <end position="67"/>
    </location>
</feature>
<evidence type="ECO:0000256" key="4">
    <source>
        <dbReference type="ARBA" id="ARBA00021095"/>
    </source>
</evidence>
<comment type="similarity">
    <text evidence="2">Belongs to the complex I subunit 6 family.</text>
</comment>
<evidence type="ECO:0000256" key="8">
    <source>
        <dbReference type="ARBA" id="ARBA00022967"/>
    </source>
</evidence>
<proteinExistence type="inferred from homology"/>
<dbReference type="InterPro" id="IPR050269">
    <property type="entry name" value="ComplexI_Subunit6"/>
</dbReference>
<evidence type="ECO:0000256" key="2">
    <source>
        <dbReference type="ARBA" id="ARBA00005698"/>
    </source>
</evidence>
<comment type="subcellular location">
    <subcellularLocation>
        <location evidence="1">Mitochondrion membrane</location>
        <topology evidence="1">Multi-pass membrane protein</topology>
    </subcellularLocation>
</comment>
<keyword evidence="9" id="KW-0249">Electron transport</keyword>